<proteinExistence type="predicted"/>
<evidence type="ECO:0000259" key="9">
    <source>
        <dbReference type="PROSITE" id="PS50893"/>
    </source>
</evidence>
<comment type="caution">
    <text evidence="10">The sequence shown here is derived from an EMBL/GenBank/DDBJ whole genome shotgun (WGS) entry which is preliminary data.</text>
</comment>
<dbReference type="EMBL" id="MUIO01000141">
    <property type="protein sequence ID" value="ORC54061.1"/>
    <property type="molecule type" value="Genomic_DNA"/>
</dbReference>
<evidence type="ECO:0000313" key="10">
    <source>
        <dbReference type="EMBL" id="ORC54061.1"/>
    </source>
</evidence>
<dbReference type="SMART" id="SM00382">
    <property type="entry name" value="AAA"/>
    <property type="match status" value="1"/>
</dbReference>
<evidence type="ECO:0000256" key="3">
    <source>
        <dbReference type="ARBA" id="ARBA00022597"/>
    </source>
</evidence>
<dbReference type="STRING" id="1958950.BZK31_26515"/>
<name>A0A1X0MYH4_9PSED</name>
<dbReference type="InterPro" id="IPR050107">
    <property type="entry name" value="ABC_carbohydrate_import_ATPase"/>
</dbReference>
<keyword evidence="8" id="KW-0472">Membrane</keyword>
<gene>
    <name evidence="10" type="ORF">BZK31_26515</name>
</gene>
<dbReference type="Pfam" id="PF00005">
    <property type="entry name" value="ABC_tran"/>
    <property type="match status" value="1"/>
</dbReference>
<dbReference type="PROSITE" id="PS50893">
    <property type="entry name" value="ABC_TRANSPORTER_2"/>
    <property type="match status" value="1"/>
</dbReference>
<keyword evidence="7" id="KW-1278">Translocase</keyword>
<dbReference type="InterPro" id="IPR027417">
    <property type="entry name" value="P-loop_NTPase"/>
</dbReference>
<keyword evidence="4" id="KW-0677">Repeat</keyword>
<dbReference type="Proteomes" id="UP000192815">
    <property type="component" value="Unassembled WGS sequence"/>
</dbReference>
<protein>
    <submittedName>
        <fullName evidence="10">D-xylose ABC transporter ATP-binding protein</fullName>
    </submittedName>
</protein>
<evidence type="ECO:0000313" key="11">
    <source>
        <dbReference type="Proteomes" id="UP000192815"/>
    </source>
</evidence>
<keyword evidence="3" id="KW-0762">Sugar transport</keyword>
<feature type="non-terminal residue" evidence="10">
    <location>
        <position position="1"/>
    </location>
</feature>
<dbReference type="AlphaFoldDB" id="A0A1X0MYH4"/>
<dbReference type="PANTHER" id="PTHR43790">
    <property type="entry name" value="CARBOHYDRATE TRANSPORT ATP-BINDING PROTEIN MG119-RELATED"/>
    <property type="match status" value="1"/>
</dbReference>
<reference evidence="11" key="1">
    <citation type="submission" date="2017-02" db="EMBL/GenBank/DDBJ databases">
        <title>Pseudomonas floridae sp. nov., a novel pathogenic bacterial species isolated from tomato.</title>
        <authorList>
            <person name="Timilsina S."/>
            <person name="Vallad G.E."/>
            <person name="Jones J.B."/>
        </authorList>
    </citation>
    <scope>NUCLEOTIDE SEQUENCE [LARGE SCALE GENOMIC DNA]</scope>
    <source>
        <strain evidence="11">GEV388</strain>
    </source>
</reference>
<evidence type="ECO:0000256" key="7">
    <source>
        <dbReference type="ARBA" id="ARBA00022967"/>
    </source>
</evidence>
<accession>A0A1X0MYH4</accession>
<keyword evidence="2" id="KW-1003">Cell membrane</keyword>
<evidence type="ECO:0000256" key="4">
    <source>
        <dbReference type="ARBA" id="ARBA00022737"/>
    </source>
</evidence>
<evidence type="ECO:0000256" key="1">
    <source>
        <dbReference type="ARBA" id="ARBA00022448"/>
    </source>
</evidence>
<dbReference type="InterPro" id="IPR003439">
    <property type="entry name" value="ABC_transporter-like_ATP-bd"/>
</dbReference>
<dbReference type="PROSITE" id="PS00211">
    <property type="entry name" value="ABC_TRANSPORTER_1"/>
    <property type="match status" value="1"/>
</dbReference>
<dbReference type="PANTHER" id="PTHR43790:SF3">
    <property type="entry name" value="D-ALLOSE IMPORT ATP-BINDING PROTEIN ALSA-RELATED"/>
    <property type="match status" value="1"/>
</dbReference>
<dbReference type="GO" id="GO:0016887">
    <property type="term" value="F:ATP hydrolysis activity"/>
    <property type="evidence" value="ECO:0007669"/>
    <property type="project" value="InterPro"/>
</dbReference>
<keyword evidence="11" id="KW-1185">Reference proteome</keyword>
<feature type="domain" description="ABC transporter" evidence="9">
    <location>
        <begin position="2"/>
        <end position="225"/>
    </location>
</feature>
<dbReference type="OrthoDB" id="9802264at2"/>
<dbReference type="CDD" id="cd03215">
    <property type="entry name" value="ABC_Carb_Monos_II"/>
    <property type="match status" value="1"/>
</dbReference>
<dbReference type="SUPFAM" id="SSF52540">
    <property type="entry name" value="P-loop containing nucleoside triphosphate hydrolases"/>
    <property type="match status" value="1"/>
</dbReference>
<sequence length="227" mass="24229">EGEFHDISLQLRQGEILGIYGLMGSGRSEFLNCIYGLTTPDAGSVTLQGKPMPVGLPKATIRAGVSLVTEDRKDSGLVLSGSILSNIALSAYKQLSSWSLINARKETRLAEDMVKRLQIKTTSLDLPVASMSGGNQQKVVLAKCLSTQPICLLCDEPTRGIDEGAKQEIYHLLDQFVRGGGAAIVVSSEAPELLRLSDRIAVFKAGKLVTISNDADLSQEALLSLAS</sequence>
<dbReference type="InterPro" id="IPR017871">
    <property type="entry name" value="ABC_transporter-like_CS"/>
</dbReference>
<dbReference type="RefSeq" id="WP_157900804.1">
    <property type="nucleotide sequence ID" value="NZ_MUIO01000141.1"/>
</dbReference>
<keyword evidence="1" id="KW-0813">Transport</keyword>
<dbReference type="InterPro" id="IPR003593">
    <property type="entry name" value="AAA+_ATPase"/>
</dbReference>
<dbReference type="GO" id="GO:0005524">
    <property type="term" value="F:ATP binding"/>
    <property type="evidence" value="ECO:0007669"/>
    <property type="project" value="UniProtKB-KW"/>
</dbReference>
<evidence type="ECO:0000256" key="5">
    <source>
        <dbReference type="ARBA" id="ARBA00022741"/>
    </source>
</evidence>
<keyword evidence="5" id="KW-0547">Nucleotide-binding</keyword>
<keyword evidence="6 10" id="KW-0067">ATP-binding</keyword>
<evidence type="ECO:0000256" key="6">
    <source>
        <dbReference type="ARBA" id="ARBA00022840"/>
    </source>
</evidence>
<evidence type="ECO:0000256" key="8">
    <source>
        <dbReference type="ARBA" id="ARBA00023136"/>
    </source>
</evidence>
<organism evidence="10 11">
    <name type="scientific">Pseudomonas floridensis</name>
    <dbReference type="NCBI Taxonomy" id="1958950"/>
    <lineage>
        <taxon>Bacteria</taxon>
        <taxon>Pseudomonadati</taxon>
        <taxon>Pseudomonadota</taxon>
        <taxon>Gammaproteobacteria</taxon>
        <taxon>Pseudomonadales</taxon>
        <taxon>Pseudomonadaceae</taxon>
        <taxon>Pseudomonas</taxon>
    </lineage>
</organism>
<dbReference type="Gene3D" id="3.40.50.300">
    <property type="entry name" value="P-loop containing nucleotide triphosphate hydrolases"/>
    <property type="match status" value="1"/>
</dbReference>
<evidence type="ECO:0000256" key="2">
    <source>
        <dbReference type="ARBA" id="ARBA00022475"/>
    </source>
</evidence>